<feature type="domain" description="PPM-type phosphatase" evidence="2">
    <location>
        <begin position="1"/>
        <end position="182"/>
    </location>
</feature>
<feature type="region of interest" description="Disordered" evidence="1">
    <location>
        <begin position="226"/>
        <end position="249"/>
    </location>
</feature>
<gene>
    <name evidence="3" type="ORF">PCOR1329_LOCUS33262</name>
</gene>
<dbReference type="InterPro" id="IPR001932">
    <property type="entry name" value="PPM-type_phosphatase-like_dom"/>
</dbReference>
<protein>
    <recommendedName>
        <fullName evidence="2">PPM-type phosphatase domain-containing protein</fullName>
    </recommendedName>
</protein>
<dbReference type="Proteomes" id="UP001189429">
    <property type="component" value="Unassembled WGS sequence"/>
</dbReference>
<keyword evidence="4" id="KW-1185">Reference proteome</keyword>
<proteinExistence type="predicted"/>
<evidence type="ECO:0000256" key="1">
    <source>
        <dbReference type="SAM" id="MobiDB-lite"/>
    </source>
</evidence>
<evidence type="ECO:0000259" key="2">
    <source>
        <dbReference type="PROSITE" id="PS51746"/>
    </source>
</evidence>
<sequence>MRRRASTACSWRTSGTRGRCCAAPRTGAGSWGRSGYRRTRSPTERTRSSGCRPRVARSGSRGIFLPEPVRFGGRLIPRWGLAVSRSFGDLLLKEPENYGCSKVTPGGLVSADPELHVVDVDPATDRFLVLACDGIWDVLRDEDAVAVCAGQAGAELAAHSLVPGSACPARSGDNLTALVVSWRDAECAFGGQAPSGGAPRRCAAAAAAARCALPLPLGAAGWGARGGSAARPGAEPPSQSPEPRGLPPCGPHIRSAHIAHIANPERSFDLIRSGPIPVLRCVCVVVWPPALRCERPPVAAGARSALVRLSGPFARPAADASGERPLQAALLVAALLGPCLAGASRLKSASGAGEGCKAQAEFDIMMCTSHMCTDCKLDWCMTACQKLQEDYPACKCEHWDADTYSGQSEHAGKGTLGDTGDYSKPIA</sequence>
<feature type="region of interest" description="Disordered" evidence="1">
    <location>
        <begin position="406"/>
        <end position="427"/>
    </location>
</feature>
<accession>A0ABN9SWJ8</accession>
<dbReference type="Gene3D" id="3.60.40.10">
    <property type="entry name" value="PPM-type phosphatase domain"/>
    <property type="match status" value="1"/>
</dbReference>
<dbReference type="PANTHER" id="PTHR47992">
    <property type="entry name" value="PROTEIN PHOSPHATASE"/>
    <property type="match status" value="1"/>
</dbReference>
<dbReference type="SUPFAM" id="SSF81606">
    <property type="entry name" value="PP2C-like"/>
    <property type="match status" value="1"/>
</dbReference>
<reference evidence="3" key="1">
    <citation type="submission" date="2023-10" db="EMBL/GenBank/DDBJ databases">
        <authorList>
            <person name="Chen Y."/>
            <person name="Shah S."/>
            <person name="Dougan E. K."/>
            <person name="Thang M."/>
            <person name="Chan C."/>
        </authorList>
    </citation>
    <scope>NUCLEOTIDE SEQUENCE [LARGE SCALE GENOMIC DNA]</scope>
</reference>
<dbReference type="InterPro" id="IPR036457">
    <property type="entry name" value="PPM-type-like_dom_sf"/>
</dbReference>
<evidence type="ECO:0000313" key="4">
    <source>
        <dbReference type="Proteomes" id="UP001189429"/>
    </source>
</evidence>
<evidence type="ECO:0000313" key="3">
    <source>
        <dbReference type="EMBL" id="CAK0836905.1"/>
    </source>
</evidence>
<dbReference type="EMBL" id="CAUYUJ010013903">
    <property type="protein sequence ID" value="CAK0836905.1"/>
    <property type="molecule type" value="Genomic_DNA"/>
</dbReference>
<feature type="region of interest" description="Disordered" evidence="1">
    <location>
        <begin position="1"/>
        <end position="57"/>
    </location>
</feature>
<organism evidence="3 4">
    <name type="scientific">Prorocentrum cordatum</name>
    <dbReference type="NCBI Taxonomy" id="2364126"/>
    <lineage>
        <taxon>Eukaryota</taxon>
        <taxon>Sar</taxon>
        <taxon>Alveolata</taxon>
        <taxon>Dinophyceae</taxon>
        <taxon>Prorocentrales</taxon>
        <taxon>Prorocentraceae</taxon>
        <taxon>Prorocentrum</taxon>
    </lineage>
</organism>
<dbReference type="Pfam" id="PF00481">
    <property type="entry name" value="PP2C"/>
    <property type="match status" value="1"/>
</dbReference>
<comment type="caution">
    <text evidence="3">The sequence shown here is derived from an EMBL/GenBank/DDBJ whole genome shotgun (WGS) entry which is preliminary data.</text>
</comment>
<name>A0ABN9SWJ8_9DINO</name>
<feature type="compositionally biased region" description="Pro residues" evidence="1">
    <location>
        <begin position="234"/>
        <end position="249"/>
    </location>
</feature>
<dbReference type="InterPro" id="IPR015655">
    <property type="entry name" value="PP2C"/>
</dbReference>
<feature type="compositionally biased region" description="Polar residues" evidence="1">
    <location>
        <begin position="7"/>
        <end position="16"/>
    </location>
</feature>
<dbReference type="PROSITE" id="PS51746">
    <property type="entry name" value="PPM_2"/>
    <property type="match status" value="1"/>
</dbReference>